<dbReference type="InterPro" id="IPR006533">
    <property type="entry name" value="T6SS_Vgr_RhsGE"/>
</dbReference>
<dbReference type="InterPro" id="IPR018769">
    <property type="entry name" value="VgrG2_DUF2345"/>
</dbReference>
<feature type="compositionally biased region" description="Polar residues" evidence="1">
    <location>
        <begin position="817"/>
        <end position="829"/>
    </location>
</feature>
<name>A0A4R3XT47_9PROT</name>
<dbReference type="InterPro" id="IPR006531">
    <property type="entry name" value="Gp5/Vgr_OB"/>
</dbReference>
<dbReference type="InterPro" id="IPR028244">
    <property type="entry name" value="T6SS_Rhs_Vgr_dom"/>
</dbReference>
<evidence type="ECO:0000313" key="5">
    <source>
        <dbReference type="EMBL" id="TCV81097.1"/>
    </source>
</evidence>
<feature type="domain" description="DUF2345" evidence="3">
    <location>
        <begin position="831"/>
        <end position="986"/>
    </location>
</feature>
<dbReference type="Gene3D" id="3.55.50.10">
    <property type="entry name" value="Baseplate protein-like domains"/>
    <property type="match status" value="1"/>
</dbReference>
<dbReference type="OrthoDB" id="4931325at2"/>
<proteinExistence type="predicted"/>
<gene>
    <name evidence="5" type="ORF">EDC63_12615</name>
</gene>
<evidence type="ECO:0000259" key="3">
    <source>
        <dbReference type="Pfam" id="PF10106"/>
    </source>
</evidence>
<feature type="domain" description="Putative type VI secretion system Rhs element associated Vgr" evidence="4">
    <location>
        <begin position="660"/>
        <end position="770"/>
    </location>
</feature>
<evidence type="ECO:0000259" key="4">
    <source>
        <dbReference type="Pfam" id="PF13296"/>
    </source>
</evidence>
<reference evidence="5 6" key="1">
    <citation type="submission" date="2019-03" db="EMBL/GenBank/DDBJ databases">
        <title>Genomic Encyclopedia of Type Strains, Phase IV (KMG-IV): sequencing the most valuable type-strain genomes for metagenomic binning, comparative biology and taxonomic classification.</title>
        <authorList>
            <person name="Goeker M."/>
        </authorList>
    </citation>
    <scope>NUCLEOTIDE SEQUENCE [LARGE SCALE GENOMIC DNA]</scope>
    <source>
        <strain evidence="5 6">DSM 100309</strain>
    </source>
</reference>
<organism evidence="5 6">
    <name type="scientific">Sulfurirhabdus autotrophica</name>
    <dbReference type="NCBI Taxonomy" id="1706046"/>
    <lineage>
        <taxon>Bacteria</taxon>
        <taxon>Pseudomonadati</taxon>
        <taxon>Pseudomonadota</taxon>
        <taxon>Betaproteobacteria</taxon>
        <taxon>Nitrosomonadales</taxon>
        <taxon>Sulfuricellaceae</taxon>
        <taxon>Sulfurirhabdus</taxon>
    </lineage>
</organism>
<dbReference type="Pfam" id="PF04717">
    <property type="entry name" value="Phage_base_V"/>
    <property type="match status" value="1"/>
</dbReference>
<dbReference type="NCBIfam" id="TIGR01646">
    <property type="entry name" value="vgr_GE"/>
    <property type="match status" value="1"/>
</dbReference>
<dbReference type="Gene3D" id="2.40.50.230">
    <property type="entry name" value="Gp5 N-terminal domain"/>
    <property type="match status" value="1"/>
</dbReference>
<evidence type="ECO:0000256" key="1">
    <source>
        <dbReference type="SAM" id="MobiDB-lite"/>
    </source>
</evidence>
<dbReference type="SUPFAM" id="SSF69279">
    <property type="entry name" value="Phage tail proteins"/>
    <property type="match status" value="2"/>
</dbReference>
<dbReference type="InterPro" id="IPR037026">
    <property type="entry name" value="Vgr_OB-fold_dom_sf"/>
</dbReference>
<comment type="caution">
    <text evidence="5">The sequence shown here is derived from an EMBL/GenBank/DDBJ whole genome shotgun (WGS) entry which is preliminary data.</text>
</comment>
<sequence length="1021" mass="109227">MSDYSAITNANLSTQLPQQLLAMLSKFSSETRLYDISFKDDQAVTLELGSGGLLVEAFSAIEGLHTIATRDIIVLSTNAHIPLKSLIGQQASLQVSLSDGTRTPFTGLINQAAMLGSEGGLARYRIRLVPWLWLLSQTRTSRVWQDKTVIDIIETVFAQYSAHASWTWSDDVTPFMSDVRPRSYCVQYRETDLAFISRILAEEGLSWRLEEHAKAPSGHRMVFFADTTQATAFPADYTHSHALGGQGIRFHGAHAREAQDTIQAFGAKRTLHASLTTVLTYDYKAKQAIAASAPTNHQYGGKHAPVLESYDSPGLYTYANSAEAQRYSQLHMQAHEVRNKLWYARSTVRTLRPGTIFELTQGPLQELGDIAPKYAVLSVTSVGINNLPKPVQEGLAELFGPLPEMLEDCLHSLAQTSYARHATEPKSAYNPATAAREAASQRLQVQADKHNLAEVITQAKTLGYANRFEAIRADIPWRPVLEDGTGYYHNPRATAPGSQSAIVVGPNGETTPKGADEIYCDKLGRVRIRFHWQDQHGHDESHANAGCWVRVAQRSAGGGMGSQFLPRIGQEVLIQFIEGDIDRPILIGALYNGQGEGGTIPTPGGQADRQAILTVFDPAHDHSASAQGNLAGGNSPVWHGASSDSAGHRNAAAQWGIRSKEYGGTGYNQLVFDDTDNQGRIQLKTTQAASELNLGHLIHTADNHRGSFRGQGAELRTDAYGALRAGSGILLTSYSISHNAGNRTPAGDNAPGMAHLKQATQLGQSFNNIATTHQTVAYASHQGSSKGNTSSLDDKAAPISALFTAASGMLNQETLDQAGSDAQSKNTRTTNDKLPHTTDPIIALSAKAGLGAVAGQNLQLANGETVSLMSGQDSQFITGNQLRVQTGQAIGLLAGAVKPGDSNLGLQLIAAQQAIDIQAQSDEIKIQAKDMINIMSANAHIDWAAAKSISLSTAGGANITIEGGNITTQCPGNLTVHASQKSFTGATSIGFALPVMPQFPNAICIPCLIKSLKSGSALASV</sequence>
<keyword evidence="6" id="KW-1185">Reference proteome</keyword>
<dbReference type="SUPFAM" id="SSF69255">
    <property type="entry name" value="gp5 N-terminal domain-like"/>
    <property type="match status" value="1"/>
</dbReference>
<dbReference type="Pfam" id="PF13296">
    <property type="entry name" value="T6SS_Vgr"/>
    <property type="match status" value="1"/>
</dbReference>
<evidence type="ECO:0000259" key="2">
    <source>
        <dbReference type="Pfam" id="PF04717"/>
    </source>
</evidence>
<dbReference type="EMBL" id="SMCO01000026">
    <property type="protein sequence ID" value="TCV81097.1"/>
    <property type="molecule type" value="Genomic_DNA"/>
</dbReference>
<dbReference type="Gene3D" id="4.10.220.110">
    <property type="match status" value="1"/>
</dbReference>
<dbReference type="Pfam" id="PF10106">
    <property type="entry name" value="DUF2345"/>
    <property type="match status" value="1"/>
</dbReference>
<dbReference type="Proteomes" id="UP000295367">
    <property type="component" value="Unassembled WGS sequence"/>
</dbReference>
<dbReference type="AlphaFoldDB" id="A0A4R3XT47"/>
<accession>A0A4R3XT47</accession>
<feature type="region of interest" description="Disordered" evidence="1">
    <location>
        <begin position="817"/>
        <end position="837"/>
    </location>
</feature>
<dbReference type="Gene3D" id="2.30.110.50">
    <property type="match status" value="1"/>
</dbReference>
<dbReference type="Pfam" id="PF05954">
    <property type="entry name" value="Phage_GPD"/>
    <property type="match status" value="1"/>
</dbReference>
<evidence type="ECO:0000313" key="6">
    <source>
        <dbReference type="Proteomes" id="UP000295367"/>
    </source>
</evidence>
<dbReference type="RefSeq" id="WP_124946943.1">
    <property type="nucleotide sequence ID" value="NZ_BHVT01000051.1"/>
</dbReference>
<feature type="domain" description="Gp5/Type VI secretion system Vgr protein OB-fold" evidence="2">
    <location>
        <begin position="521"/>
        <end position="591"/>
    </location>
</feature>
<protein>
    <submittedName>
        <fullName evidence="5">Rhs element Vgr protein</fullName>
    </submittedName>
</protein>